<evidence type="ECO:0000256" key="2">
    <source>
        <dbReference type="ARBA" id="ARBA00021310"/>
    </source>
</evidence>
<protein>
    <recommendedName>
        <fullName evidence="2 7">DNA repair protein RecO</fullName>
    </recommendedName>
    <alternativeName>
        <fullName evidence="6 7">Recombination protein O</fullName>
    </alternativeName>
</protein>
<sequence>MEKHYCIVLRTADYKDYDKILTLFSRSDGRLDAQARGARRLKSDIATAAQPLSCGEYEFYKKGDKLFLTAALVKQEFYRVQNDFDKFTAACVMLELSDKLLQNTDDYEDLFLALIYALFSMEQGTLSHTRALAYFFARIVERMGIFPAIGTCAVCGNEAAGDPAAFSMEEGGEICRECVSHVATVSVPRSALLSLEKMGEARPQDIVQYAAGETDAKSVIDLMSRYLENMMELRLKTMKCFREKSL</sequence>
<evidence type="ECO:0000256" key="7">
    <source>
        <dbReference type="HAMAP-Rule" id="MF_00201"/>
    </source>
</evidence>
<comment type="similarity">
    <text evidence="1 7">Belongs to the RecO family.</text>
</comment>
<dbReference type="AlphaFoldDB" id="A0A136Q0F7"/>
<dbReference type="Gene3D" id="1.20.1440.120">
    <property type="entry name" value="Recombination protein O, C-terminal domain"/>
    <property type="match status" value="1"/>
</dbReference>
<evidence type="ECO:0000313" key="10">
    <source>
        <dbReference type="Proteomes" id="UP000070366"/>
    </source>
</evidence>
<dbReference type="Pfam" id="PF11967">
    <property type="entry name" value="RecO_N"/>
    <property type="match status" value="1"/>
</dbReference>
<feature type="domain" description="DNA replication/recombination mediator RecO N-terminal" evidence="8">
    <location>
        <begin position="3"/>
        <end position="66"/>
    </location>
</feature>
<dbReference type="RefSeq" id="WP_066521347.1">
    <property type="nucleotide sequence ID" value="NZ_CABMOF010000005.1"/>
</dbReference>
<dbReference type="KEGG" id="cmiu:B1H56_02840"/>
<dbReference type="GO" id="GO:0043590">
    <property type="term" value="C:bacterial nucleoid"/>
    <property type="evidence" value="ECO:0007669"/>
    <property type="project" value="TreeGrafter"/>
</dbReference>
<dbReference type="InterPro" id="IPR012340">
    <property type="entry name" value="NA-bd_OB-fold"/>
</dbReference>
<accession>A0A136Q0F7</accession>
<dbReference type="EMBL" id="LSZW01000065">
    <property type="protein sequence ID" value="KXK64180.1"/>
    <property type="molecule type" value="Genomic_DNA"/>
</dbReference>
<dbReference type="Proteomes" id="UP000070366">
    <property type="component" value="Unassembled WGS sequence"/>
</dbReference>
<dbReference type="InterPro" id="IPR003717">
    <property type="entry name" value="RecO"/>
</dbReference>
<dbReference type="GO" id="GO:0006302">
    <property type="term" value="P:double-strand break repair"/>
    <property type="evidence" value="ECO:0007669"/>
    <property type="project" value="TreeGrafter"/>
</dbReference>
<evidence type="ECO:0000256" key="4">
    <source>
        <dbReference type="ARBA" id="ARBA00023172"/>
    </source>
</evidence>
<dbReference type="InterPro" id="IPR042242">
    <property type="entry name" value="RecO_C"/>
</dbReference>
<comment type="caution">
    <text evidence="9">The sequence shown here is derived from an EMBL/GenBank/DDBJ whole genome shotgun (WGS) entry which is preliminary data.</text>
</comment>
<dbReference type="InterPro" id="IPR037278">
    <property type="entry name" value="ARFGAP/RecO"/>
</dbReference>
<keyword evidence="10" id="KW-1185">Reference proteome</keyword>
<evidence type="ECO:0000256" key="3">
    <source>
        <dbReference type="ARBA" id="ARBA00022763"/>
    </source>
</evidence>
<evidence type="ECO:0000313" key="9">
    <source>
        <dbReference type="EMBL" id="KXK64180.1"/>
    </source>
</evidence>
<keyword evidence="3 7" id="KW-0227">DNA damage</keyword>
<evidence type="ECO:0000259" key="8">
    <source>
        <dbReference type="Pfam" id="PF11967"/>
    </source>
</evidence>
<reference evidence="9 10" key="1">
    <citation type="submission" date="2016-02" db="EMBL/GenBank/DDBJ databases">
        <authorList>
            <person name="Wen L."/>
            <person name="He K."/>
            <person name="Yang H."/>
        </authorList>
    </citation>
    <scope>NUCLEOTIDE SEQUENCE [LARGE SCALE GENOMIC DNA]</scope>
    <source>
        <strain evidence="9 10">DSM 22607</strain>
    </source>
</reference>
<dbReference type="PANTHER" id="PTHR33991:SF1">
    <property type="entry name" value="DNA REPAIR PROTEIN RECO"/>
    <property type="match status" value="1"/>
</dbReference>
<dbReference type="OrthoDB" id="9797083at2"/>
<dbReference type="Pfam" id="PF02565">
    <property type="entry name" value="RecO_C"/>
    <property type="match status" value="1"/>
</dbReference>
<dbReference type="NCBIfam" id="TIGR00613">
    <property type="entry name" value="reco"/>
    <property type="match status" value="1"/>
</dbReference>
<dbReference type="SUPFAM" id="SSF57863">
    <property type="entry name" value="ArfGap/RecO-like zinc finger"/>
    <property type="match status" value="1"/>
</dbReference>
<gene>
    <name evidence="7" type="primary">recO</name>
    <name evidence="9" type="ORF">HMPREF3293_02824</name>
</gene>
<dbReference type="SUPFAM" id="SSF50249">
    <property type="entry name" value="Nucleic acid-binding proteins"/>
    <property type="match status" value="1"/>
</dbReference>
<dbReference type="Gene3D" id="2.40.50.140">
    <property type="entry name" value="Nucleic acid-binding proteins"/>
    <property type="match status" value="1"/>
</dbReference>
<name>A0A136Q0F7_9FIRM</name>
<keyword evidence="4 7" id="KW-0233">DNA recombination</keyword>
<dbReference type="GO" id="GO:0006310">
    <property type="term" value="P:DNA recombination"/>
    <property type="evidence" value="ECO:0007669"/>
    <property type="project" value="UniProtKB-UniRule"/>
</dbReference>
<dbReference type="HAMAP" id="MF_00201">
    <property type="entry name" value="RecO"/>
    <property type="match status" value="1"/>
</dbReference>
<dbReference type="PANTHER" id="PTHR33991">
    <property type="entry name" value="DNA REPAIR PROTEIN RECO"/>
    <property type="match status" value="1"/>
</dbReference>
<organism evidence="9 10">
    <name type="scientific">Christensenella minuta</name>
    <dbReference type="NCBI Taxonomy" id="626937"/>
    <lineage>
        <taxon>Bacteria</taxon>
        <taxon>Bacillati</taxon>
        <taxon>Bacillota</taxon>
        <taxon>Clostridia</taxon>
        <taxon>Christensenellales</taxon>
        <taxon>Christensenellaceae</taxon>
        <taxon>Christensenella</taxon>
    </lineage>
</organism>
<comment type="function">
    <text evidence="7">Involved in DNA repair and RecF pathway recombination.</text>
</comment>
<keyword evidence="5 7" id="KW-0234">DNA repair</keyword>
<evidence type="ECO:0000256" key="5">
    <source>
        <dbReference type="ARBA" id="ARBA00023204"/>
    </source>
</evidence>
<evidence type="ECO:0000256" key="6">
    <source>
        <dbReference type="ARBA" id="ARBA00033409"/>
    </source>
</evidence>
<dbReference type="InterPro" id="IPR022572">
    <property type="entry name" value="DNA_rep/recomb_RecO_N"/>
</dbReference>
<evidence type="ECO:0000256" key="1">
    <source>
        <dbReference type="ARBA" id="ARBA00007452"/>
    </source>
</evidence>
<dbReference type="STRING" id="626937.HMPREF3293_02824"/>
<proteinExistence type="inferred from homology"/>